<sequence length="769" mass="87748">MVDILGKPATSQSIEAFDVMEKEISSVLSMMIKPRTPENIRPNEKRLKVDEYVNDVDKISEEVRKKNAFQWRTILLTLRMFRRQLTIDNHVCSFSKSWTEFSNHQEPPVQREAAKSPWAGDRIEKRLFNKTITTISPKRASKITMLPPYLRNSEDLVSTNCAMKRLTTELKLNREQLDEATPIDEVEVSNQDASRKDTIVPIKEQVVNLALMKEFSAGDQSTETKTEETDAEETDYSVGDGDSLSQPKLQETRPTQKQWSEKTKNEENVLYQEAVLVEDVTDISEQFFTPCTSPLSGNRKIELMQTTPVNEKESGDVASQGPREYSIEQDPFYQNVNRIMSRVESVYNQLEEFDEVSQQRPSSSHGKVVIFQDPPKVEELEADSFLTPFMHAVKDLRKLTLPDESGPRQANQCPHRSPSYFNVLTFLDTLTDLKEERPIAVRTSRLELTAFLWHIPTTVHFTALEHHYTTGTNESEDVPKKKSGCLKNPSSHLNMSTSASKSRQKVSFLLQKEEKATQATVCAVHGPTRAQKMSSDISTQSIKVDEQVSAYSDAVDSESADRSCLNDDESTYQSTFEISDEISLKKNQQTSETFDHCENNNQDSKKNVVELFRNTGPEEQSTEKVKVFYDNYQKNHQSIETKLSSGFYNENCLIQVAESLSKNLSIKKRNSLQKVSTKTAFLKELALLEPLKNLNEFVDSHLLKKAIEKRHTTGIMNPKNLCRIQNSKLLAKRLEDENGRDNNEGLLKSIYAFVYLIMFTALNLEYTCI</sequence>
<evidence type="ECO:0000313" key="2">
    <source>
        <dbReference type="EMBL" id="ENN71842.1"/>
    </source>
</evidence>
<name>N6TZZ4_DENPD</name>
<evidence type="ECO:0000256" key="1">
    <source>
        <dbReference type="SAM" id="MobiDB-lite"/>
    </source>
</evidence>
<dbReference type="EMBL" id="KB741251">
    <property type="protein sequence ID" value="ENN71842.1"/>
    <property type="molecule type" value="Genomic_DNA"/>
</dbReference>
<gene>
    <name evidence="2" type="ORF">YQE_11460</name>
</gene>
<dbReference type="AlphaFoldDB" id="N6TZZ4"/>
<dbReference type="HOGENOM" id="CLU_363398_0_0_1"/>
<proteinExistence type="predicted"/>
<feature type="region of interest" description="Disordered" evidence="1">
    <location>
        <begin position="217"/>
        <end position="264"/>
    </location>
</feature>
<dbReference type="OrthoDB" id="6784899at2759"/>
<feature type="region of interest" description="Disordered" evidence="1">
    <location>
        <begin position="470"/>
        <end position="500"/>
    </location>
</feature>
<feature type="compositionally biased region" description="Polar residues" evidence="1">
    <location>
        <begin position="488"/>
        <end position="500"/>
    </location>
</feature>
<organism evidence="2">
    <name type="scientific">Dendroctonus ponderosae</name>
    <name type="common">Mountain pine beetle</name>
    <dbReference type="NCBI Taxonomy" id="77166"/>
    <lineage>
        <taxon>Eukaryota</taxon>
        <taxon>Metazoa</taxon>
        <taxon>Ecdysozoa</taxon>
        <taxon>Arthropoda</taxon>
        <taxon>Hexapoda</taxon>
        <taxon>Insecta</taxon>
        <taxon>Pterygota</taxon>
        <taxon>Neoptera</taxon>
        <taxon>Endopterygota</taxon>
        <taxon>Coleoptera</taxon>
        <taxon>Polyphaga</taxon>
        <taxon>Cucujiformia</taxon>
        <taxon>Curculionidae</taxon>
        <taxon>Scolytinae</taxon>
        <taxon>Dendroctonus</taxon>
    </lineage>
</organism>
<accession>N6TZZ4</accession>
<reference evidence="2" key="1">
    <citation type="journal article" date="2013" name="Genome Biol.">
        <title>Draft genome of the mountain pine beetle, Dendroctonus ponderosae Hopkins, a major forest pest.</title>
        <authorList>
            <person name="Keeling C.I."/>
            <person name="Yuen M.M."/>
            <person name="Liao N.Y."/>
            <person name="Docking T.R."/>
            <person name="Chan S.K."/>
            <person name="Taylor G.A."/>
            <person name="Palmquist D.L."/>
            <person name="Jackman S.D."/>
            <person name="Nguyen A."/>
            <person name="Li M."/>
            <person name="Henderson H."/>
            <person name="Janes J.K."/>
            <person name="Zhao Y."/>
            <person name="Pandoh P."/>
            <person name="Moore R."/>
            <person name="Sperling F.A."/>
            <person name="Huber D.P."/>
            <person name="Birol I."/>
            <person name="Jones S.J."/>
            <person name="Bohlmann J."/>
        </authorList>
    </citation>
    <scope>NUCLEOTIDE SEQUENCE</scope>
</reference>
<feature type="non-terminal residue" evidence="2">
    <location>
        <position position="1"/>
    </location>
</feature>
<protein>
    <submittedName>
        <fullName evidence="2">Uncharacterized protein</fullName>
    </submittedName>
</protein>
<feature type="compositionally biased region" description="Polar residues" evidence="1">
    <location>
        <begin position="243"/>
        <end position="258"/>
    </location>
</feature>